<organism evidence="1">
    <name type="scientific">marine sediment metagenome</name>
    <dbReference type="NCBI Taxonomy" id="412755"/>
    <lineage>
        <taxon>unclassified sequences</taxon>
        <taxon>metagenomes</taxon>
        <taxon>ecological metagenomes</taxon>
    </lineage>
</organism>
<comment type="caution">
    <text evidence="1">The sequence shown here is derived from an EMBL/GenBank/DDBJ whole genome shotgun (WGS) entry which is preliminary data.</text>
</comment>
<proteinExistence type="predicted"/>
<dbReference type="EMBL" id="LAZR01015376">
    <property type="protein sequence ID" value="KKM13461.1"/>
    <property type="molecule type" value="Genomic_DNA"/>
</dbReference>
<name>A0A0F9HDK6_9ZZZZ</name>
<gene>
    <name evidence="1" type="ORF">LCGC14_1716050</name>
</gene>
<accession>A0A0F9HDK6</accession>
<reference evidence="1" key="1">
    <citation type="journal article" date="2015" name="Nature">
        <title>Complex archaea that bridge the gap between prokaryotes and eukaryotes.</title>
        <authorList>
            <person name="Spang A."/>
            <person name="Saw J.H."/>
            <person name="Jorgensen S.L."/>
            <person name="Zaremba-Niedzwiedzka K."/>
            <person name="Martijn J."/>
            <person name="Lind A.E."/>
            <person name="van Eijk R."/>
            <person name="Schleper C."/>
            <person name="Guy L."/>
            <person name="Ettema T.J."/>
        </authorList>
    </citation>
    <scope>NUCLEOTIDE SEQUENCE</scope>
</reference>
<sequence length="76" mass="9207">MIDIKCKVNGKTYRGQHFWKHYCRKCEYQDSTTFRDNYMLCPNLVYYESYKPKRNKKNWWGTGKPGEQARIPDAGY</sequence>
<dbReference type="AlphaFoldDB" id="A0A0F9HDK6"/>
<evidence type="ECO:0000313" key="1">
    <source>
        <dbReference type="EMBL" id="KKM13461.1"/>
    </source>
</evidence>
<protein>
    <submittedName>
        <fullName evidence="1">Uncharacterized protein</fullName>
    </submittedName>
</protein>